<dbReference type="KEGG" id="mtr:11431964"/>
<dbReference type="Gramene" id="rna19260">
    <property type="protein sequence ID" value="RHN70651.1"/>
    <property type="gene ID" value="gene19260"/>
</dbReference>
<dbReference type="HOGENOM" id="CLU_049092_1_0_1"/>
<dbReference type="PaxDb" id="3880-AES73661"/>
<accession>G7JB33</accession>
<keyword evidence="4" id="KW-1185">Reference proteome</keyword>
<dbReference type="OMA" id="HRYSAIA"/>
<evidence type="ECO:0000313" key="3">
    <source>
        <dbReference type="EnsemblPlants" id="AES73661"/>
    </source>
</evidence>
<dbReference type="EMBL" id="CM001219">
    <property type="protein sequence ID" value="AES73661.1"/>
    <property type="molecule type" value="Genomic_DNA"/>
</dbReference>
<evidence type="ECO:0000313" key="1">
    <source>
        <dbReference type="EMBL" id="AES73661.1"/>
    </source>
</evidence>
<reference evidence="1 4" key="2">
    <citation type="journal article" date="2014" name="BMC Genomics">
        <title>An improved genome release (version Mt4.0) for the model legume Medicago truncatula.</title>
        <authorList>
            <person name="Tang H."/>
            <person name="Krishnakumar V."/>
            <person name="Bidwell S."/>
            <person name="Rosen B."/>
            <person name="Chan A."/>
            <person name="Zhou S."/>
            <person name="Gentzbittel L."/>
            <person name="Childs K.L."/>
            <person name="Yandell M."/>
            <person name="Gundlach H."/>
            <person name="Mayer K.F."/>
            <person name="Schwartz D.C."/>
            <person name="Town C.D."/>
        </authorList>
    </citation>
    <scope>GENOME REANNOTATION</scope>
    <source>
        <strain evidence="3 4">cv. Jemalong A17</strain>
    </source>
</reference>
<dbReference type="eggNOG" id="ENOG502RF4V">
    <property type="taxonomic scope" value="Eukaryota"/>
</dbReference>
<reference evidence="2" key="4">
    <citation type="journal article" date="2018" name="Nat. Plants">
        <title>Whole-genome landscape of Medicago truncatula symbiotic genes.</title>
        <authorList>
            <person name="Pecrix Y."/>
            <person name="Gamas P."/>
            <person name="Carrere S."/>
        </authorList>
    </citation>
    <scope>NUCLEOTIDE SEQUENCE</scope>
    <source>
        <tissue evidence="2">Leaves</tissue>
    </source>
</reference>
<evidence type="ECO:0000313" key="2">
    <source>
        <dbReference type="EMBL" id="RHN70651.1"/>
    </source>
</evidence>
<dbReference type="Proteomes" id="UP000265566">
    <property type="component" value="Chromosome 3"/>
</dbReference>
<dbReference type="EMBL" id="PSQE01000003">
    <property type="protein sequence ID" value="RHN70651.1"/>
    <property type="molecule type" value="Genomic_DNA"/>
</dbReference>
<reference evidence="1 4" key="1">
    <citation type="journal article" date="2011" name="Nature">
        <title>The Medicago genome provides insight into the evolution of rhizobial symbioses.</title>
        <authorList>
            <person name="Young N.D."/>
            <person name="Debelle F."/>
            <person name="Oldroyd G.E."/>
            <person name="Geurts R."/>
            <person name="Cannon S.B."/>
            <person name="Udvardi M.K."/>
            <person name="Benedito V.A."/>
            <person name="Mayer K.F."/>
            <person name="Gouzy J."/>
            <person name="Schoof H."/>
            <person name="Van de Peer Y."/>
            <person name="Proost S."/>
            <person name="Cook D.R."/>
            <person name="Meyers B.C."/>
            <person name="Spannagl M."/>
            <person name="Cheung F."/>
            <person name="De Mita S."/>
            <person name="Krishnakumar V."/>
            <person name="Gundlach H."/>
            <person name="Zhou S."/>
            <person name="Mudge J."/>
            <person name="Bharti A.K."/>
            <person name="Murray J.D."/>
            <person name="Naoumkina M.A."/>
            <person name="Rosen B."/>
            <person name="Silverstein K.A."/>
            <person name="Tang H."/>
            <person name="Rombauts S."/>
            <person name="Zhao P.X."/>
            <person name="Zhou P."/>
            <person name="Barbe V."/>
            <person name="Bardou P."/>
            <person name="Bechner M."/>
            <person name="Bellec A."/>
            <person name="Berger A."/>
            <person name="Berges H."/>
            <person name="Bidwell S."/>
            <person name="Bisseling T."/>
            <person name="Choisne N."/>
            <person name="Couloux A."/>
            <person name="Denny R."/>
            <person name="Deshpande S."/>
            <person name="Dai X."/>
            <person name="Doyle J.J."/>
            <person name="Dudez A.M."/>
            <person name="Farmer A.D."/>
            <person name="Fouteau S."/>
            <person name="Franken C."/>
            <person name="Gibelin C."/>
            <person name="Gish J."/>
            <person name="Goldstein S."/>
            <person name="Gonzalez A.J."/>
            <person name="Green P.J."/>
            <person name="Hallab A."/>
            <person name="Hartog M."/>
            <person name="Hua A."/>
            <person name="Humphray S.J."/>
            <person name="Jeong D.H."/>
            <person name="Jing Y."/>
            <person name="Jocker A."/>
            <person name="Kenton S.M."/>
            <person name="Kim D.J."/>
            <person name="Klee K."/>
            <person name="Lai H."/>
            <person name="Lang C."/>
            <person name="Lin S."/>
            <person name="Macmil S.L."/>
            <person name="Magdelenat G."/>
            <person name="Matthews L."/>
            <person name="McCorrison J."/>
            <person name="Monaghan E.L."/>
            <person name="Mun J.H."/>
            <person name="Najar F.Z."/>
            <person name="Nicholson C."/>
            <person name="Noirot C."/>
            <person name="O'Bleness M."/>
            <person name="Paule C.R."/>
            <person name="Poulain J."/>
            <person name="Prion F."/>
            <person name="Qin B."/>
            <person name="Qu C."/>
            <person name="Retzel E.F."/>
            <person name="Riddle C."/>
            <person name="Sallet E."/>
            <person name="Samain S."/>
            <person name="Samson N."/>
            <person name="Sanders I."/>
            <person name="Saurat O."/>
            <person name="Scarpelli C."/>
            <person name="Schiex T."/>
            <person name="Segurens B."/>
            <person name="Severin A.J."/>
            <person name="Sherrier D.J."/>
            <person name="Shi R."/>
            <person name="Sims S."/>
            <person name="Singer S.R."/>
            <person name="Sinharoy S."/>
            <person name="Sterck L."/>
            <person name="Viollet A."/>
            <person name="Wang B.B."/>
            <person name="Wang K."/>
            <person name="Wang M."/>
            <person name="Wang X."/>
            <person name="Warfsmann J."/>
            <person name="Weissenbach J."/>
            <person name="White D.D."/>
            <person name="White J.D."/>
            <person name="Wiley G.B."/>
            <person name="Wincker P."/>
            <person name="Xing Y."/>
            <person name="Yang L."/>
            <person name="Yao Z."/>
            <person name="Ying F."/>
            <person name="Zhai J."/>
            <person name="Zhou L."/>
            <person name="Zuber A."/>
            <person name="Denarie J."/>
            <person name="Dixon R.A."/>
            <person name="May G.D."/>
            <person name="Schwartz D.C."/>
            <person name="Rogers J."/>
            <person name="Quetier F."/>
            <person name="Town C.D."/>
            <person name="Roe B.A."/>
        </authorList>
    </citation>
    <scope>NUCLEOTIDE SEQUENCE [LARGE SCALE GENOMIC DNA]</scope>
    <source>
        <strain evidence="1">A17</strain>
        <strain evidence="3 4">cv. Jemalong A17</strain>
    </source>
</reference>
<name>G7JB33_MEDTR</name>
<reference evidence="3" key="3">
    <citation type="submission" date="2015-04" db="UniProtKB">
        <authorList>
            <consortium name="EnsemblPlants"/>
        </authorList>
    </citation>
    <scope>IDENTIFICATION</scope>
    <source>
        <strain evidence="3">cv. Jemalong A17</strain>
    </source>
</reference>
<dbReference type="PANTHER" id="PTHR33527">
    <property type="entry name" value="OS07G0274300 PROTEIN"/>
    <property type="match status" value="1"/>
</dbReference>
<organism evidence="1 4">
    <name type="scientific">Medicago truncatula</name>
    <name type="common">Barrel medic</name>
    <name type="synonym">Medicago tribuloides</name>
    <dbReference type="NCBI Taxonomy" id="3880"/>
    <lineage>
        <taxon>Eukaryota</taxon>
        <taxon>Viridiplantae</taxon>
        <taxon>Streptophyta</taxon>
        <taxon>Embryophyta</taxon>
        <taxon>Tracheophyta</taxon>
        <taxon>Spermatophyta</taxon>
        <taxon>Magnoliopsida</taxon>
        <taxon>eudicotyledons</taxon>
        <taxon>Gunneridae</taxon>
        <taxon>Pentapetalae</taxon>
        <taxon>rosids</taxon>
        <taxon>fabids</taxon>
        <taxon>Fabales</taxon>
        <taxon>Fabaceae</taxon>
        <taxon>Papilionoideae</taxon>
        <taxon>50 kb inversion clade</taxon>
        <taxon>NPAAA clade</taxon>
        <taxon>Hologalegina</taxon>
        <taxon>IRL clade</taxon>
        <taxon>Trifolieae</taxon>
        <taxon>Medicago</taxon>
    </lineage>
</organism>
<dbReference type="PANTHER" id="PTHR33527:SF42">
    <property type="entry name" value="RRM DOMAIN-CONTAINING PROTEIN"/>
    <property type="match status" value="1"/>
</dbReference>
<evidence type="ECO:0000313" key="4">
    <source>
        <dbReference type="Proteomes" id="UP000002051"/>
    </source>
</evidence>
<dbReference type="STRING" id="3880.G7JB33"/>
<dbReference type="Proteomes" id="UP000002051">
    <property type="component" value="Chromosome 3"/>
</dbReference>
<dbReference type="OrthoDB" id="1882251at2759"/>
<gene>
    <name evidence="3" type="primary">11431964</name>
    <name evidence="1" type="ordered locus">MTR_3g107400</name>
    <name evidence="2" type="ORF">MtrunA17_Chr3g0137871</name>
</gene>
<sequence length="285" mass="32753">MAPISFEQLCLFHEMDREIFSCLVIHWAYNPSQSLLIMALWLWLENIGYVSIISKLVGLHPTIINDVAQEAVSCLMCLEQEECPIPDDGGLLRTTTVVERKISLQVFKQNRFTIIDGIKNVLNKTCSIIFNDILLQVLGKNCASRLLLPHPYRPIIVPGFPHPVFGEFNIPPTNFKVLDLTSFEIWTNTRLFDDVLDIDKTVFLTFSRGFPVTKGEVVYFFTNNFGVDSIKTIRMGNAKSSHQVMYAIMVLNYVETLDRILNGGRIAKYWVNGKQLWARKYERRE</sequence>
<proteinExistence type="predicted"/>
<protein>
    <submittedName>
        <fullName evidence="1 3">Uncharacterized protein</fullName>
    </submittedName>
</protein>
<dbReference type="AlphaFoldDB" id="G7JB33"/>
<dbReference type="EnsemblPlants" id="AES73661">
    <property type="protein sequence ID" value="AES73661"/>
    <property type="gene ID" value="MTR_3g107400"/>
</dbReference>